<keyword evidence="3 6" id="KW-0812">Transmembrane</keyword>
<evidence type="ECO:0000256" key="3">
    <source>
        <dbReference type="ARBA" id="ARBA00022692"/>
    </source>
</evidence>
<feature type="domain" description="EamA" evidence="7">
    <location>
        <begin position="15"/>
        <end position="146"/>
    </location>
</feature>
<dbReference type="OrthoDB" id="1004948at2"/>
<evidence type="ECO:0000256" key="5">
    <source>
        <dbReference type="ARBA" id="ARBA00023136"/>
    </source>
</evidence>
<organism evidence="8 9">
    <name type="scientific">Alistipes indistinctus YIT 12060</name>
    <dbReference type="NCBI Taxonomy" id="742725"/>
    <lineage>
        <taxon>Bacteria</taxon>
        <taxon>Pseudomonadati</taxon>
        <taxon>Bacteroidota</taxon>
        <taxon>Bacteroidia</taxon>
        <taxon>Bacteroidales</taxon>
        <taxon>Rikenellaceae</taxon>
        <taxon>Alistipes</taxon>
    </lineage>
</organism>
<keyword evidence="5 6" id="KW-0472">Membrane</keyword>
<feature type="transmembrane region" description="Helical" evidence="6">
    <location>
        <begin position="185"/>
        <end position="206"/>
    </location>
</feature>
<reference evidence="8 9" key="1">
    <citation type="submission" date="2011-08" db="EMBL/GenBank/DDBJ databases">
        <title>The Genome Sequence of Alistipes indistinctus YIT 12060.</title>
        <authorList>
            <consortium name="The Broad Institute Genome Sequencing Platform"/>
            <person name="Earl A."/>
            <person name="Ward D."/>
            <person name="Feldgarden M."/>
            <person name="Gevers D."/>
            <person name="Morotomi M."/>
            <person name="Young S.K."/>
            <person name="Zeng Q."/>
            <person name="Gargeya S."/>
            <person name="Fitzgerald M."/>
            <person name="Haas B."/>
            <person name="Abouelleil A."/>
            <person name="Alvarado L."/>
            <person name="Arachchi H.M."/>
            <person name="Berlin A."/>
            <person name="Brown A."/>
            <person name="Chapman S.B."/>
            <person name="Chen Z."/>
            <person name="Dunbar C."/>
            <person name="Freedman E."/>
            <person name="Gearin G."/>
            <person name="Gellesch M."/>
            <person name="Goldberg J."/>
            <person name="Griggs A."/>
            <person name="Gujja S."/>
            <person name="Heiman D."/>
            <person name="Howarth C."/>
            <person name="Larson L."/>
            <person name="Lui A."/>
            <person name="MacDonald P.J.P."/>
            <person name="Montmayeur A."/>
            <person name="Murphy C."/>
            <person name="Neiman D."/>
            <person name="Pearson M."/>
            <person name="Priest M."/>
            <person name="Roberts A."/>
            <person name="Saif S."/>
            <person name="Shea T."/>
            <person name="Shenoy N."/>
            <person name="Sisk P."/>
            <person name="Stolte C."/>
            <person name="Sykes S."/>
            <person name="Wortman J."/>
            <person name="Nusbaum C."/>
            <person name="Birren B."/>
        </authorList>
    </citation>
    <scope>NUCLEOTIDE SEQUENCE [LARGE SCALE GENOMIC DNA]</scope>
    <source>
        <strain evidence="8 9">YIT 12060</strain>
    </source>
</reference>
<evidence type="ECO:0000313" key="8">
    <source>
        <dbReference type="EMBL" id="EHB91961.1"/>
    </source>
</evidence>
<dbReference type="RefSeq" id="WP_009134816.1">
    <property type="nucleotide sequence ID" value="NZ_CP102250.1"/>
</dbReference>
<feature type="domain" description="EamA" evidence="7">
    <location>
        <begin position="159"/>
        <end position="295"/>
    </location>
</feature>
<dbReference type="eggNOG" id="COG0697">
    <property type="taxonomic scope" value="Bacteria"/>
</dbReference>
<feature type="transmembrane region" description="Helical" evidence="6">
    <location>
        <begin position="159"/>
        <end position="178"/>
    </location>
</feature>
<feature type="transmembrane region" description="Helical" evidence="6">
    <location>
        <begin position="75"/>
        <end position="96"/>
    </location>
</feature>
<dbReference type="InterPro" id="IPR037185">
    <property type="entry name" value="EmrE-like"/>
</dbReference>
<dbReference type="Pfam" id="PF00892">
    <property type="entry name" value="EamA"/>
    <property type="match status" value="2"/>
</dbReference>
<evidence type="ECO:0000259" key="7">
    <source>
        <dbReference type="Pfam" id="PF00892"/>
    </source>
</evidence>
<feature type="transmembrane region" description="Helical" evidence="6">
    <location>
        <begin position="16"/>
        <end position="40"/>
    </location>
</feature>
<accession>G5H8S4</accession>
<dbReference type="Proteomes" id="UP000006008">
    <property type="component" value="Unassembled WGS sequence"/>
</dbReference>
<dbReference type="AlphaFoldDB" id="G5H8S4"/>
<name>G5H8S4_9BACT</name>
<evidence type="ECO:0000256" key="2">
    <source>
        <dbReference type="ARBA" id="ARBA00007362"/>
    </source>
</evidence>
<proteinExistence type="inferred from homology"/>
<dbReference type="PATRIC" id="fig|742725.3.peg.2106"/>
<gene>
    <name evidence="8" type="ORF">HMPREF9450_02010</name>
</gene>
<dbReference type="PANTHER" id="PTHR32322:SF2">
    <property type="entry name" value="EAMA DOMAIN-CONTAINING PROTEIN"/>
    <property type="match status" value="1"/>
</dbReference>
<comment type="caution">
    <text evidence="8">The sequence shown here is derived from an EMBL/GenBank/DDBJ whole genome shotgun (WGS) entry which is preliminary data.</text>
</comment>
<comment type="similarity">
    <text evidence="2">Belongs to the EamA transporter family.</text>
</comment>
<protein>
    <recommendedName>
        <fullName evidence="7">EamA domain-containing protein</fullName>
    </recommendedName>
</protein>
<dbReference type="GeneID" id="92814965"/>
<keyword evidence="4 6" id="KW-1133">Transmembrane helix</keyword>
<feature type="transmembrane region" description="Helical" evidence="6">
    <location>
        <begin position="226"/>
        <end position="243"/>
    </location>
</feature>
<evidence type="ECO:0000313" key="9">
    <source>
        <dbReference type="Proteomes" id="UP000006008"/>
    </source>
</evidence>
<evidence type="ECO:0000256" key="6">
    <source>
        <dbReference type="SAM" id="Phobius"/>
    </source>
</evidence>
<dbReference type="STRING" id="742725.HMPREF9450_02010"/>
<dbReference type="HOGENOM" id="CLU_876150_0_0_10"/>
<sequence>MTTGQTTTPGKLKPHLALIFANVLFGMNFSFYVSIIHHYMDFEDLFFFRVAFAAVCFVPWTFFSQRYRIPAKDFVKILIPTVLVIYGHEFMMLWGAEYTNPVDASTIATMAPIVTLVVSARMLHERLHMAKVIGVILAFIGAAVLILGNGIPVLRSREFGNLFMFISVLAAATNTIFIKPSLMRYGTILVTGWYYIIGLVISAPFFAKGLMHYDFASLPVAGGLEIAYILVLGTVLPNYLLYYGTEKLTSVHTGLYSYLQPISATILALLRRQVELDYNNLIAAGLILIGIVLVVITYEKYKFPVPKI</sequence>
<keyword evidence="9" id="KW-1185">Reference proteome</keyword>
<dbReference type="InterPro" id="IPR050638">
    <property type="entry name" value="AA-Vitamin_Transporters"/>
</dbReference>
<feature type="transmembrane region" description="Helical" evidence="6">
    <location>
        <begin position="280"/>
        <end position="298"/>
    </location>
</feature>
<feature type="transmembrane region" description="Helical" evidence="6">
    <location>
        <begin position="102"/>
        <end position="120"/>
    </location>
</feature>
<dbReference type="SUPFAM" id="SSF103481">
    <property type="entry name" value="Multidrug resistance efflux transporter EmrE"/>
    <property type="match status" value="2"/>
</dbReference>
<dbReference type="EMBL" id="ADLD01000013">
    <property type="protein sequence ID" value="EHB91961.1"/>
    <property type="molecule type" value="Genomic_DNA"/>
</dbReference>
<feature type="transmembrane region" description="Helical" evidence="6">
    <location>
        <begin position="132"/>
        <end position="153"/>
    </location>
</feature>
<dbReference type="GO" id="GO:0016020">
    <property type="term" value="C:membrane"/>
    <property type="evidence" value="ECO:0007669"/>
    <property type="project" value="UniProtKB-SubCell"/>
</dbReference>
<dbReference type="InterPro" id="IPR000620">
    <property type="entry name" value="EamA_dom"/>
</dbReference>
<evidence type="ECO:0000256" key="1">
    <source>
        <dbReference type="ARBA" id="ARBA00004141"/>
    </source>
</evidence>
<feature type="transmembrane region" description="Helical" evidence="6">
    <location>
        <begin position="46"/>
        <end position="63"/>
    </location>
</feature>
<evidence type="ECO:0000256" key="4">
    <source>
        <dbReference type="ARBA" id="ARBA00022989"/>
    </source>
</evidence>
<comment type="subcellular location">
    <subcellularLocation>
        <location evidence="1">Membrane</location>
        <topology evidence="1">Multi-pass membrane protein</topology>
    </subcellularLocation>
</comment>
<dbReference type="PANTHER" id="PTHR32322">
    <property type="entry name" value="INNER MEMBRANE TRANSPORTER"/>
    <property type="match status" value="1"/>
</dbReference>